<reference evidence="3" key="1">
    <citation type="submission" date="2020-01" db="EMBL/GenBank/DDBJ databases">
        <authorList>
            <person name="Chen W.-M."/>
        </authorList>
    </citation>
    <scope>NUCLEOTIDE SEQUENCE</scope>
    <source>
        <strain evidence="3">CYK-10</strain>
    </source>
</reference>
<dbReference type="InterPro" id="IPR001343">
    <property type="entry name" value="Hemolysn_Ca-bd"/>
</dbReference>
<accession>A0AAE5BXS4</accession>
<proteinExistence type="predicted"/>
<dbReference type="SUPFAM" id="SSF51120">
    <property type="entry name" value="beta-Roll"/>
    <property type="match status" value="6"/>
</dbReference>
<dbReference type="Pfam" id="PF00353">
    <property type="entry name" value="HemolysinCabind"/>
    <property type="match status" value="9"/>
</dbReference>
<name>A0AAE5BXS4_9RHOB</name>
<protein>
    <recommendedName>
        <fullName evidence="5">Calcium-binding protein</fullName>
    </recommendedName>
</protein>
<evidence type="ECO:0000313" key="3">
    <source>
        <dbReference type="EMBL" id="NBZ89658.1"/>
    </source>
</evidence>
<keyword evidence="2" id="KW-0964">Secreted</keyword>
<dbReference type="EMBL" id="JAABNR010000029">
    <property type="protein sequence ID" value="NBZ89658.1"/>
    <property type="molecule type" value="Genomic_DNA"/>
</dbReference>
<evidence type="ECO:0000313" key="4">
    <source>
        <dbReference type="Proteomes" id="UP001193501"/>
    </source>
</evidence>
<dbReference type="InterPro" id="IPR050557">
    <property type="entry name" value="RTX_toxin/Mannuronan_C5-epim"/>
</dbReference>
<comment type="caution">
    <text evidence="3">The sequence shown here is derived from an EMBL/GenBank/DDBJ whole genome shotgun (WGS) entry which is preliminary data.</text>
</comment>
<gene>
    <name evidence="3" type="ORF">GV832_18885</name>
</gene>
<dbReference type="InterPro" id="IPR018511">
    <property type="entry name" value="Hemolysin-typ_Ca-bd_CS"/>
</dbReference>
<dbReference type="PANTHER" id="PTHR38340">
    <property type="entry name" value="S-LAYER PROTEIN"/>
    <property type="match status" value="1"/>
</dbReference>
<dbReference type="Gene3D" id="2.150.10.10">
    <property type="entry name" value="Serralysin-like metalloprotease, C-terminal"/>
    <property type="match status" value="6"/>
</dbReference>
<dbReference type="RefSeq" id="WP_168776457.1">
    <property type="nucleotide sequence ID" value="NZ_JAABNR010000029.1"/>
</dbReference>
<evidence type="ECO:0000256" key="1">
    <source>
        <dbReference type="ARBA" id="ARBA00004613"/>
    </source>
</evidence>
<dbReference type="GO" id="GO:0005509">
    <property type="term" value="F:calcium ion binding"/>
    <property type="evidence" value="ECO:0007669"/>
    <property type="project" value="InterPro"/>
</dbReference>
<comment type="subcellular location">
    <subcellularLocation>
        <location evidence="1">Secreted</location>
    </subcellularLocation>
</comment>
<dbReference type="Proteomes" id="UP001193501">
    <property type="component" value="Unassembled WGS sequence"/>
</dbReference>
<evidence type="ECO:0000256" key="2">
    <source>
        <dbReference type="ARBA" id="ARBA00022525"/>
    </source>
</evidence>
<dbReference type="PRINTS" id="PR00313">
    <property type="entry name" value="CABNDNGRPT"/>
</dbReference>
<dbReference type="PROSITE" id="PS00330">
    <property type="entry name" value="HEMOLYSIN_CALCIUM"/>
    <property type="match status" value="12"/>
</dbReference>
<dbReference type="InterPro" id="IPR011049">
    <property type="entry name" value="Serralysin-like_metalloprot_C"/>
</dbReference>
<organism evidence="3 4">
    <name type="scientific">Stagnihabitans tardus</name>
    <dbReference type="NCBI Taxonomy" id="2699202"/>
    <lineage>
        <taxon>Bacteria</taxon>
        <taxon>Pseudomonadati</taxon>
        <taxon>Pseudomonadota</taxon>
        <taxon>Alphaproteobacteria</taxon>
        <taxon>Rhodobacterales</taxon>
        <taxon>Paracoccaceae</taxon>
        <taxon>Stagnihabitans</taxon>
    </lineage>
</organism>
<dbReference type="GO" id="GO:0005576">
    <property type="term" value="C:extracellular region"/>
    <property type="evidence" value="ECO:0007669"/>
    <property type="project" value="UniProtKB-SubCell"/>
</dbReference>
<sequence>MANISTSQLTSLSSGIAATFSGLQSQLTAQVADEAFPLIGDGLGKAADVGAAAVNRVGDLGAALAGKLADLAATGAEQTTAGVAAALDGVMAAAGWAGTAVKVASTVAGKVTVTLDKATEAGAEVVVDLAKDLAMEGLDITTEAVSMGQARLATGFELAMTLGTDAAGFFIDTTGAREIAMTLTTTSLDLAPTITLGGQDYDLTDAGTTFGGTVQVTVSDPNADGKLRLSETGGDMVSATFDGDAHVALGLDKAPSGGFQPPVGGDLVVDWNFSNATIDPGDDNSGFGGVPQVNFGNVRVDLGTFMDQFLGPLLTQIQAVLEPVQPLIDLLTTRIKVLEAFPGGIGLFDGTNDGEVTLVDILKIAKPDLDISSIDAFLDLVTQIGDWADFISGIDFDGSNLIIGDFSLASGSDIRSLGFDLGTIGTTFLDAAVDLGAVIGGLSGQGWDGAGGGADILDQILGGSAFDLPFLTDPQAIIDLFLGREVDLVTVDLPTVDFHVDKANLIPPIPIFPGINVKVGGGLDLWFDLGFGYSTRGLGAGHSPLDGFFLMAAENGAPELAVSAYVELGVELDAFVASVYGGGNVRGDIAFDLATDLGAYDDRLYLDDFLAAFSDNPFSIFHTSGQISAGFSAHVDVFWGEVWRWDSPRLILGSFNFDEDSTNNALTLAQKLNGVLTVNSGPRTGQLLPGVPIADGEELLGVIANEAGTGVILSFEGQSKEYFGITRIVADGGAMNDILALDETLLVAANFIGGAGEDYLGGGAKNDTLAGGGGRDVLFGMAGSDSLRGGAGNDILTGGTGADTLDGDGGTDTASYALSAAGVTIDLRFHNQTSGGEGFGDVLFEIENLEGSAYGDELTAGDTGSVLAGLSGHDTLTGGDGADYLVGGLGNDVLISSGATGDTLAGGLGGDLYYVNDADDVVDDGAYAPESIFATGRDTVSASVSFDLGLTGGGIEVLILNGLAKDGWANDLDNEVIGNDQDNRLSGEGGADSVTGDLGNDALYGGDGADTLYGGSGDDMLDGGDGIDRLEGGLGGDTYYVTTGDEVIDLINGPLGEVDTIVAMEDFVLGAAARIEVLKALTPRIAGFGEPIDITGNLRAQSLIGNDGWNVLEGAGGADTIDGGDGVDTASYSLSGLGVVVNLAALGTQKGGDAQGDVLTGIENLRGSAFGDTLKGQNFGTQANDLAGGAGNDALWGYAGDDSLWGETGNDTLYGGAGNDLLSGGAGNDSLEGGAGSDAYVVTSGDVITEALGGGVDTVTANEDYTLAAGVAVEVLQAALPEGAEAFLNLALAGNELIQTLIGNAGNNVLDGGAGADTLDGGAGNDRVTYARSTAGVDVDLNRQSQRGGDAEGDVLRGGIVGVTGSAHDDEITGLFAPAFGLYEDNIHEGLGGNDRIIDTLGHNTLYGGLGNDTLLGGQEGSLLAGGDGADSLDGGAGGEGDTLVGGRGDDIYVVTDAEDVVSENFLSEITGSGGRDTVQAHLAWSLATGAQADIEDLVLVAGITGTGNGLGNAVTGNSGANILSGLGGHDTLSGLEGADLLLGGAGDDRLIGGLGDDRLAGGTGADVFVFGPLGGADRVTDFALGLDRIELHGLAADFAALTLTDTGAGVRISAGTVTITLVGHLAAELAAGDFLFV</sequence>
<dbReference type="PANTHER" id="PTHR38340:SF1">
    <property type="entry name" value="S-LAYER PROTEIN"/>
    <property type="match status" value="1"/>
</dbReference>
<evidence type="ECO:0008006" key="5">
    <source>
        <dbReference type="Google" id="ProtNLM"/>
    </source>
</evidence>
<keyword evidence="4" id="KW-1185">Reference proteome</keyword>